<proteinExistence type="predicted"/>
<reference evidence="2 3" key="1">
    <citation type="submission" date="2024-04" db="EMBL/GenBank/DDBJ databases">
        <authorList>
            <person name="Fracassetti M."/>
        </authorList>
    </citation>
    <scope>NUCLEOTIDE SEQUENCE [LARGE SCALE GENOMIC DNA]</scope>
</reference>
<keyword evidence="3" id="KW-1185">Reference proteome</keyword>
<accession>A0AAV2E1X8</accession>
<name>A0AAV2E1X8_9ROSI</name>
<feature type="region of interest" description="Disordered" evidence="1">
    <location>
        <begin position="1"/>
        <end position="52"/>
    </location>
</feature>
<evidence type="ECO:0000256" key="1">
    <source>
        <dbReference type="SAM" id="MobiDB-lite"/>
    </source>
</evidence>
<dbReference type="EMBL" id="OZ034817">
    <property type="protein sequence ID" value="CAL1379901.1"/>
    <property type="molecule type" value="Genomic_DNA"/>
</dbReference>
<organism evidence="2 3">
    <name type="scientific">Linum trigynum</name>
    <dbReference type="NCBI Taxonomy" id="586398"/>
    <lineage>
        <taxon>Eukaryota</taxon>
        <taxon>Viridiplantae</taxon>
        <taxon>Streptophyta</taxon>
        <taxon>Embryophyta</taxon>
        <taxon>Tracheophyta</taxon>
        <taxon>Spermatophyta</taxon>
        <taxon>Magnoliopsida</taxon>
        <taxon>eudicotyledons</taxon>
        <taxon>Gunneridae</taxon>
        <taxon>Pentapetalae</taxon>
        <taxon>rosids</taxon>
        <taxon>fabids</taxon>
        <taxon>Malpighiales</taxon>
        <taxon>Linaceae</taxon>
        <taxon>Linum</taxon>
    </lineage>
</organism>
<feature type="compositionally biased region" description="Basic and acidic residues" evidence="1">
    <location>
        <begin position="24"/>
        <end position="42"/>
    </location>
</feature>
<evidence type="ECO:0000313" key="2">
    <source>
        <dbReference type="EMBL" id="CAL1379901.1"/>
    </source>
</evidence>
<sequence length="113" mass="12846">MDTASLPRMPDEGSSSDESQLGSDSKRQKVEECDHPEDVKIEEAEEDDSDDGYDFASCFDFYVSVLDTEGAECRFPDHGFRHMDLEDAEEEAYHVRNVEICQVCDPWTVQNGE</sequence>
<feature type="compositionally biased region" description="Acidic residues" evidence="1">
    <location>
        <begin position="43"/>
        <end position="52"/>
    </location>
</feature>
<gene>
    <name evidence="2" type="ORF">LTRI10_LOCUS21388</name>
</gene>
<protein>
    <submittedName>
        <fullName evidence="2">Uncharacterized protein</fullName>
    </submittedName>
</protein>
<evidence type="ECO:0000313" key="3">
    <source>
        <dbReference type="Proteomes" id="UP001497516"/>
    </source>
</evidence>
<feature type="compositionally biased region" description="Low complexity" evidence="1">
    <location>
        <begin position="12"/>
        <end position="23"/>
    </location>
</feature>
<dbReference type="Proteomes" id="UP001497516">
    <property type="component" value="Chromosome 4"/>
</dbReference>
<dbReference type="AlphaFoldDB" id="A0AAV2E1X8"/>